<dbReference type="Pfam" id="PF01408">
    <property type="entry name" value="GFO_IDH_MocA"/>
    <property type="match status" value="1"/>
</dbReference>
<dbReference type="InterPro" id="IPR055170">
    <property type="entry name" value="GFO_IDH_MocA-like_dom"/>
</dbReference>
<accession>A0A4Y8LX17</accession>
<dbReference type="PANTHER" id="PTHR43054">
    <property type="match status" value="1"/>
</dbReference>
<dbReference type="Gene3D" id="3.30.360.10">
    <property type="entry name" value="Dihydrodipicolinate Reductase, domain 2"/>
    <property type="match status" value="1"/>
</dbReference>
<dbReference type="InterPro" id="IPR036291">
    <property type="entry name" value="NAD(P)-bd_dom_sf"/>
</dbReference>
<dbReference type="PANTHER" id="PTHR43054:SF1">
    <property type="entry name" value="SCYLLO-INOSITOL 2-DEHYDROGENASE (NADP(+)) IOLU"/>
    <property type="match status" value="1"/>
</dbReference>
<dbReference type="RefSeq" id="WP_135152619.1">
    <property type="nucleotide sequence ID" value="NZ_SOMN01000017.1"/>
</dbReference>
<evidence type="ECO:0000313" key="4">
    <source>
        <dbReference type="Proteomes" id="UP000297900"/>
    </source>
</evidence>
<evidence type="ECO:0000259" key="2">
    <source>
        <dbReference type="Pfam" id="PF22725"/>
    </source>
</evidence>
<dbReference type="SUPFAM" id="SSF55347">
    <property type="entry name" value="Glyceraldehyde-3-phosphate dehydrogenase-like, C-terminal domain"/>
    <property type="match status" value="1"/>
</dbReference>
<dbReference type="Pfam" id="PF22725">
    <property type="entry name" value="GFO_IDH_MocA_C3"/>
    <property type="match status" value="1"/>
</dbReference>
<proteinExistence type="predicted"/>
<dbReference type="SUPFAM" id="SSF51735">
    <property type="entry name" value="NAD(P)-binding Rossmann-fold domains"/>
    <property type="match status" value="1"/>
</dbReference>
<sequence length="330" mass="36514">MIRFGIIGTNWITEDFINAARRIGDFALTAVYSRSEATGRQFADKHGIPHVYADLESFAASSELDAVYIASPNSFHAEQAILLMNHGKHVLCEKPLASNALEVRRMTESAANNQVVLMEAMKSTFTPNFLAIRDNLHKIGTVRRYFASYCQYSSRYDLYKRGEIPNAFNPEFSNGALMDLGVYCVYPLVVLFGLPDSIQANGFMLDSGVDGAGSILLSYKGMDAVIHYSKIVDSYASAEIQGENGTIIFDKISRPDKVQIRYRDGTLEDLTQAQEDNAMFYEVQEFIALIQRGAKQSSVNSHVNSLAVIGILDEARKQMGLVYPADGANS</sequence>
<feature type="domain" description="Gfo/Idh/MocA-like oxidoreductase N-terminal" evidence="1">
    <location>
        <begin position="2"/>
        <end position="119"/>
    </location>
</feature>
<organism evidence="3 4">
    <name type="scientific">Cohnella luojiensis</name>
    <dbReference type="NCBI Taxonomy" id="652876"/>
    <lineage>
        <taxon>Bacteria</taxon>
        <taxon>Bacillati</taxon>
        <taxon>Bacillota</taxon>
        <taxon>Bacilli</taxon>
        <taxon>Bacillales</taxon>
        <taxon>Paenibacillaceae</taxon>
        <taxon>Cohnella</taxon>
    </lineage>
</organism>
<comment type="caution">
    <text evidence="3">The sequence shown here is derived from an EMBL/GenBank/DDBJ whole genome shotgun (WGS) entry which is preliminary data.</text>
</comment>
<name>A0A4Y8LX17_9BACL</name>
<keyword evidence="4" id="KW-1185">Reference proteome</keyword>
<evidence type="ECO:0000313" key="3">
    <source>
        <dbReference type="EMBL" id="TFE25830.1"/>
    </source>
</evidence>
<gene>
    <name evidence="3" type="ORF">E2980_13015</name>
</gene>
<reference evidence="3 4" key="1">
    <citation type="submission" date="2019-03" db="EMBL/GenBank/DDBJ databases">
        <title>Cohnella endophytica sp. nov., a novel endophytic bacterium isolated from bark of Sonneratia apetala.</title>
        <authorList>
            <person name="Tuo L."/>
        </authorList>
    </citation>
    <scope>NUCLEOTIDE SEQUENCE [LARGE SCALE GENOMIC DNA]</scope>
    <source>
        <strain evidence="3 4">CCTCC AB 208254</strain>
    </source>
</reference>
<dbReference type="Proteomes" id="UP000297900">
    <property type="component" value="Unassembled WGS sequence"/>
</dbReference>
<protein>
    <submittedName>
        <fullName evidence="3">Gfo/Idh/MocA family oxidoreductase</fullName>
    </submittedName>
</protein>
<evidence type="ECO:0000259" key="1">
    <source>
        <dbReference type="Pfam" id="PF01408"/>
    </source>
</evidence>
<dbReference type="AlphaFoldDB" id="A0A4Y8LX17"/>
<feature type="domain" description="GFO/IDH/MocA-like oxidoreductase" evidence="2">
    <location>
        <begin position="138"/>
        <end position="247"/>
    </location>
</feature>
<dbReference type="Gene3D" id="3.40.50.720">
    <property type="entry name" value="NAD(P)-binding Rossmann-like Domain"/>
    <property type="match status" value="1"/>
</dbReference>
<dbReference type="GO" id="GO:0000166">
    <property type="term" value="F:nucleotide binding"/>
    <property type="evidence" value="ECO:0007669"/>
    <property type="project" value="InterPro"/>
</dbReference>
<dbReference type="InterPro" id="IPR000683">
    <property type="entry name" value="Gfo/Idh/MocA-like_OxRdtase_N"/>
</dbReference>
<dbReference type="EMBL" id="SOMN01000017">
    <property type="protein sequence ID" value="TFE25830.1"/>
    <property type="molecule type" value="Genomic_DNA"/>
</dbReference>
<dbReference type="OrthoDB" id="9815825at2"/>